<dbReference type="InterPro" id="IPR029068">
    <property type="entry name" value="Glyas_Bleomycin-R_OHBP_Dase"/>
</dbReference>
<gene>
    <name evidence="17" type="ORF">PCO31110_04145</name>
</gene>
<dbReference type="AlphaFoldDB" id="A0A5E4XTZ1"/>
<evidence type="ECO:0000313" key="17">
    <source>
        <dbReference type="EMBL" id="VVE39867.1"/>
    </source>
</evidence>
<evidence type="ECO:0000259" key="16">
    <source>
        <dbReference type="PROSITE" id="PS51819"/>
    </source>
</evidence>
<comment type="subunit">
    <text evidence="4">Homotetramer.</text>
</comment>
<organism evidence="17 18">
    <name type="scientific">Pandoraea communis</name>
    <dbReference type="NCBI Taxonomy" id="2508297"/>
    <lineage>
        <taxon>Bacteria</taxon>
        <taxon>Pseudomonadati</taxon>
        <taxon>Pseudomonadota</taxon>
        <taxon>Betaproteobacteria</taxon>
        <taxon>Burkholderiales</taxon>
        <taxon>Burkholderiaceae</taxon>
        <taxon>Pandoraea</taxon>
    </lineage>
</organism>
<dbReference type="InterPro" id="IPR050383">
    <property type="entry name" value="GlyoxalaseI/FosfomycinResist"/>
</dbReference>
<evidence type="ECO:0000256" key="14">
    <source>
        <dbReference type="ARBA" id="ARBA00031146"/>
    </source>
</evidence>
<dbReference type="PROSITE" id="PS00082">
    <property type="entry name" value="EXTRADIOL_DIOXYGENAS"/>
    <property type="match status" value="1"/>
</dbReference>
<dbReference type="OrthoDB" id="9804944at2"/>
<evidence type="ECO:0000256" key="12">
    <source>
        <dbReference type="ARBA" id="ARBA00023004"/>
    </source>
</evidence>
<keyword evidence="9 15" id="KW-0058">Aromatic hydrocarbons catabolism</keyword>
<dbReference type="GO" id="GO:0008198">
    <property type="term" value="F:ferrous iron binding"/>
    <property type="evidence" value="ECO:0007669"/>
    <property type="project" value="InterPro"/>
</dbReference>
<dbReference type="InterPro" id="IPR054560">
    <property type="entry name" value="XylE-like_N"/>
</dbReference>
<dbReference type="GO" id="GO:0018577">
    <property type="term" value="F:catechol 2,3-dioxygenase activity"/>
    <property type="evidence" value="ECO:0007669"/>
    <property type="project" value="UniProtKB-EC"/>
</dbReference>
<evidence type="ECO:0000256" key="2">
    <source>
        <dbReference type="ARBA" id="ARBA00001954"/>
    </source>
</evidence>
<keyword evidence="8" id="KW-0677">Repeat</keyword>
<evidence type="ECO:0000256" key="13">
    <source>
        <dbReference type="ARBA" id="ARBA00030369"/>
    </source>
</evidence>
<dbReference type="EC" id="1.13.11.2" evidence="5"/>
<evidence type="ECO:0000256" key="11">
    <source>
        <dbReference type="ARBA" id="ARBA00023002"/>
    </source>
</evidence>
<dbReference type="InterPro" id="IPR000486">
    <property type="entry name" value="Xdiol_ring_cleave_dOase_1/2"/>
</dbReference>
<feature type="domain" description="VOC" evidence="16">
    <location>
        <begin position="8"/>
        <end position="123"/>
    </location>
</feature>
<evidence type="ECO:0000256" key="8">
    <source>
        <dbReference type="ARBA" id="ARBA00022737"/>
    </source>
</evidence>
<dbReference type="EMBL" id="CABPSJ010000006">
    <property type="protein sequence ID" value="VVE39867.1"/>
    <property type="molecule type" value="Genomic_DNA"/>
</dbReference>
<dbReference type="GeneID" id="47012657"/>
<evidence type="ECO:0000256" key="15">
    <source>
        <dbReference type="RuleBase" id="RU000683"/>
    </source>
</evidence>
<accession>A0A5E4XTZ1</accession>
<keyword evidence="7" id="KW-0479">Metal-binding</keyword>
<comment type="similarity">
    <text evidence="3 15">Belongs to the extradiol ring-cleavage dioxygenase family.</text>
</comment>
<name>A0A5E4XTZ1_9BURK</name>
<keyword evidence="12 15" id="KW-0408">Iron</keyword>
<dbReference type="Pfam" id="PF22247">
    <property type="entry name" value="Diox-like_N"/>
    <property type="match status" value="1"/>
</dbReference>
<evidence type="ECO:0000256" key="9">
    <source>
        <dbReference type="ARBA" id="ARBA00022797"/>
    </source>
</evidence>
<proteinExistence type="inferred from homology"/>
<comment type="catalytic activity">
    <reaction evidence="1">
        <text>catechol + O2 = (2Z,4E)-2-hydroxy-6-oxohexa-2,4-dienoate + H(+)</text>
        <dbReference type="Rhea" id="RHEA:17337"/>
        <dbReference type="ChEBI" id="CHEBI:15378"/>
        <dbReference type="ChEBI" id="CHEBI:15379"/>
        <dbReference type="ChEBI" id="CHEBI:18135"/>
        <dbReference type="ChEBI" id="CHEBI:71198"/>
        <dbReference type="EC" id="1.13.11.2"/>
    </reaction>
</comment>
<dbReference type="Proteomes" id="UP000337189">
    <property type="component" value="Unassembled WGS sequence"/>
</dbReference>
<evidence type="ECO:0000313" key="18">
    <source>
        <dbReference type="Proteomes" id="UP000337189"/>
    </source>
</evidence>
<keyword evidence="10 15" id="KW-0223">Dioxygenase</keyword>
<dbReference type="PANTHER" id="PTHR21366:SF27">
    <property type="entry name" value="GLYOXALASE-LIKE DOMAIN-CONTAINING PROTEIN"/>
    <property type="match status" value="1"/>
</dbReference>
<dbReference type="SUPFAM" id="SSF54593">
    <property type="entry name" value="Glyoxalase/Bleomycin resistance protein/Dihydroxybiphenyl dioxygenase"/>
    <property type="match status" value="1"/>
</dbReference>
<dbReference type="InterPro" id="IPR017624">
    <property type="entry name" value="Catechol_2-3_dOase"/>
</dbReference>
<protein>
    <recommendedName>
        <fullName evidence="6">Metapyrocatechase</fullName>
        <ecNumber evidence="5">1.13.11.2</ecNumber>
    </recommendedName>
    <alternativeName>
        <fullName evidence="14">CatO2ase</fullName>
    </alternativeName>
    <alternativeName>
        <fullName evidence="13">Catechol 2,3-dioxygenase</fullName>
    </alternativeName>
</protein>
<dbReference type="NCBIfam" id="TIGR03211">
    <property type="entry name" value="catechol_2_3"/>
    <property type="match status" value="1"/>
</dbReference>
<dbReference type="PROSITE" id="PS51819">
    <property type="entry name" value="VOC"/>
    <property type="match status" value="2"/>
</dbReference>
<feature type="domain" description="VOC" evidence="16">
    <location>
        <begin position="151"/>
        <end position="270"/>
    </location>
</feature>
<keyword evidence="11 15" id="KW-0560">Oxidoreductase</keyword>
<evidence type="ECO:0000256" key="4">
    <source>
        <dbReference type="ARBA" id="ARBA00011881"/>
    </source>
</evidence>
<evidence type="ECO:0000256" key="5">
    <source>
        <dbReference type="ARBA" id="ARBA00013117"/>
    </source>
</evidence>
<sequence>MALTGVLRPGHAQIRVTDLEDCVHFYTNVLGLKETGRDRSGRVYLKAWDERDHHSLVLRCATEPGLDFFGFKVLDRATLMRLDSDLRAWGVHTEAVPAGDMLETGDRIRFEVPSGHVIELYAEKTEVGTAMSVTNPAPWCADAERGIAPMRMDHAQLNGTDIDGAREIFTDVLGFYVTERLLMEDGRDQGVWLSCSNKAHDVALVRHDTPGRLHHVSFLLESWERILRAADLMSMHGAKKDIGPTRHGITRGATIYAFDPSGNRFETFCGTAVGYPDQTPLVWTHEETGTAIFYHDREMHEPFLTVMT</sequence>
<evidence type="ECO:0000256" key="10">
    <source>
        <dbReference type="ARBA" id="ARBA00022964"/>
    </source>
</evidence>
<dbReference type="InterPro" id="IPR004360">
    <property type="entry name" value="Glyas_Fos-R_dOase_dom"/>
</dbReference>
<evidence type="ECO:0000256" key="6">
    <source>
        <dbReference type="ARBA" id="ARBA00022190"/>
    </source>
</evidence>
<reference evidence="17 18" key="1">
    <citation type="submission" date="2019-08" db="EMBL/GenBank/DDBJ databases">
        <authorList>
            <person name="Peeters C."/>
        </authorList>
    </citation>
    <scope>NUCLEOTIDE SEQUENCE [LARGE SCALE GENOMIC DNA]</scope>
    <source>
        <strain evidence="17 18">LMG 31110</strain>
    </source>
</reference>
<evidence type="ECO:0000256" key="1">
    <source>
        <dbReference type="ARBA" id="ARBA00000163"/>
    </source>
</evidence>
<evidence type="ECO:0000256" key="3">
    <source>
        <dbReference type="ARBA" id="ARBA00008784"/>
    </source>
</evidence>
<dbReference type="InterPro" id="IPR037523">
    <property type="entry name" value="VOC_core"/>
</dbReference>
<dbReference type="Pfam" id="PF00903">
    <property type="entry name" value="Glyoxalase"/>
    <property type="match status" value="1"/>
</dbReference>
<dbReference type="PANTHER" id="PTHR21366">
    <property type="entry name" value="GLYOXALASE FAMILY PROTEIN"/>
    <property type="match status" value="1"/>
</dbReference>
<comment type="cofactor">
    <cofactor evidence="2 15">
        <name>Fe(2+)</name>
        <dbReference type="ChEBI" id="CHEBI:29033"/>
    </cofactor>
</comment>
<dbReference type="RefSeq" id="WP_048628147.1">
    <property type="nucleotide sequence ID" value="NZ_CABPSJ010000006.1"/>
</dbReference>
<evidence type="ECO:0000256" key="7">
    <source>
        <dbReference type="ARBA" id="ARBA00022723"/>
    </source>
</evidence>
<dbReference type="Gene3D" id="3.10.180.10">
    <property type="entry name" value="2,3-Dihydroxybiphenyl 1,2-Dioxygenase, domain 1"/>
    <property type="match status" value="2"/>
</dbReference>